<evidence type="ECO:0000313" key="3">
    <source>
        <dbReference type="Proteomes" id="UP000326565"/>
    </source>
</evidence>
<organism evidence="2 3">
    <name type="scientific">Aspergillus leporis</name>
    <dbReference type="NCBI Taxonomy" id="41062"/>
    <lineage>
        <taxon>Eukaryota</taxon>
        <taxon>Fungi</taxon>
        <taxon>Dikarya</taxon>
        <taxon>Ascomycota</taxon>
        <taxon>Pezizomycotina</taxon>
        <taxon>Eurotiomycetes</taxon>
        <taxon>Eurotiomycetidae</taxon>
        <taxon>Eurotiales</taxon>
        <taxon>Aspergillaceae</taxon>
        <taxon>Aspergillus</taxon>
        <taxon>Aspergillus subgen. Circumdati</taxon>
    </lineage>
</organism>
<gene>
    <name evidence="2" type="ORF">BDV29DRAFT_156827</name>
</gene>
<proteinExistence type="predicted"/>
<keyword evidence="3" id="KW-1185">Reference proteome</keyword>
<dbReference type="AlphaFoldDB" id="A0A5N5X406"/>
<dbReference type="EMBL" id="ML732213">
    <property type="protein sequence ID" value="KAB8074224.1"/>
    <property type="molecule type" value="Genomic_DNA"/>
</dbReference>
<name>A0A5N5X406_9EURO</name>
<feature type="region of interest" description="Disordered" evidence="1">
    <location>
        <begin position="49"/>
        <end position="68"/>
    </location>
</feature>
<evidence type="ECO:0000313" key="2">
    <source>
        <dbReference type="EMBL" id="KAB8074224.1"/>
    </source>
</evidence>
<dbReference type="Proteomes" id="UP000326565">
    <property type="component" value="Unassembled WGS sequence"/>
</dbReference>
<sequence>MTRMTVYSLGYQSANAALVELDSASGSNASLQYESFQGLFGVLRVLPSESARDRQPESEAERTESSRSEWDLWLSLDTPSAIREENQLLDGVLDTSEDAENGARLTSHLNLDTVPSYVQFLLSGSLK</sequence>
<accession>A0A5N5X406</accession>
<evidence type="ECO:0000256" key="1">
    <source>
        <dbReference type="SAM" id="MobiDB-lite"/>
    </source>
</evidence>
<feature type="compositionally biased region" description="Basic and acidic residues" evidence="1">
    <location>
        <begin position="50"/>
        <end position="68"/>
    </location>
</feature>
<protein>
    <submittedName>
        <fullName evidence="2">Uncharacterized protein</fullName>
    </submittedName>
</protein>
<reference evidence="2 3" key="1">
    <citation type="submission" date="2019-04" db="EMBL/GenBank/DDBJ databases">
        <title>Friends and foes A comparative genomics study of 23 Aspergillus species from section Flavi.</title>
        <authorList>
            <consortium name="DOE Joint Genome Institute"/>
            <person name="Kjaerbolling I."/>
            <person name="Vesth T."/>
            <person name="Frisvad J.C."/>
            <person name="Nybo J.L."/>
            <person name="Theobald S."/>
            <person name="Kildgaard S."/>
            <person name="Isbrandt T."/>
            <person name="Kuo A."/>
            <person name="Sato A."/>
            <person name="Lyhne E.K."/>
            <person name="Kogle M.E."/>
            <person name="Wiebenga A."/>
            <person name="Kun R.S."/>
            <person name="Lubbers R.J."/>
            <person name="Makela M.R."/>
            <person name="Barry K."/>
            <person name="Chovatia M."/>
            <person name="Clum A."/>
            <person name="Daum C."/>
            <person name="Haridas S."/>
            <person name="He G."/>
            <person name="LaButti K."/>
            <person name="Lipzen A."/>
            <person name="Mondo S."/>
            <person name="Riley R."/>
            <person name="Salamov A."/>
            <person name="Simmons B.A."/>
            <person name="Magnuson J.K."/>
            <person name="Henrissat B."/>
            <person name="Mortensen U.H."/>
            <person name="Larsen T.O."/>
            <person name="Devries R.P."/>
            <person name="Grigoriev I.V."/>
            <person name="Machida M."/>
            <person name="Baker S.E."/>
            <person name="Andersen M.R."/>
        </authorList>
    </citation>
    <scope>NUCLEOTIDE SEQUENCE [LARGE SCALE GENOMIC DNA]</scope>
    <source>
        <strain evidence="2 3">CBS 151.66</strain>
    </source>
</reference>